<dbReference type="OMA" id="SMFPHVC"/>
<feature type="compositionally biased region" description="Basic and acidic residues" evidence="7">
    <location>
        <begin position="849"/>
        <end position="863"/>
    </location>
</feature>
<dbReference type="InterPro" id="IPR035979">
    <property type="entry name" value="RBD_domain_sf"/>
</dbReference>
<feature type="domain" description="RRM" evidence="8">
    <location>
        <begin position="403"/>
        <end position="476"/>
    </location>
</feature>
<feature type="region of interest" description="Disordered" evidence="7">
    <location>
        <begin position="829"/>
        <end position="1008"/>
    </location>
</feature>
<feature type="domain" description="RRM" evidence="8">
    <location>
        <begin position="747"/>
        <end position="822"/>
    </location>
</feature>
<evidence type="ECO:0000313" key="10">
    <source>
        <dbReference type="Ensembl" id="ENSHCOP00000010594.1"/>
    </source>
</evidence>
<dbReference type="SMART" id="SM00451">
    <property type="entry name" value="ZnF_U1"/>
    <property type="match status" value="2"/>
</dbReference>
<feature type="region of interest" description="Disordered" evidence="7">
    <location>
        <begin position="485"/>
        <end position="620"/>
    </location>
</feature>
<dbReference type="InterPro" id="IPR000690">
    <property type="entry name" value="Matrin/U1-C_Znf_C2H2"/>
</dbReference>
<evidence type="ECO:0000256" key="7">
    <source>
        <dbReference type="SAM" id="MobiDB-lite"/>
    </source>
</evidence>
<feature type="compositionally biased region" description="Basic and acidic residues" evidence="7">
    <location>
        <begin position="570"/>
        <end position="589"/>
    </location>
</feature>
<reference evidence="10" key="2">
    <citation type="submission" date="2025-09" db="UniProtKB">
        <authorList>
            <consortium name="Ensembl"/>
        </authorList>
    </citation>
    <scope>IDENTIFICATION</scope>
</reference>
<evidence type="ECO:0000256" key="6">
    <source>
        <dbReference type="PROSITE-ProRule" id="PRU00176"/>
    </source>
</evidence>
<dbReference type="InterPro" id="IPR000504">
    <property type="entry name" value="RRM_dom"/>
</dbReference>
<feature type="region of interest" description="Disordered" evidence="7">
    <location>
        <begin position="633"/>
        <end position="656"/>
    </location>
</feature>
<evidence type="ECO:0000259" key="9">
    <source>
        <dbReference type="PROSITE" id="PS50171"/>
    </source>
</evidence>
<evidence type="ECO:0000256" key="1">
    <source>
        <dbReference type="ARBA" id="ARBA00004123"/>
    </source>
</evidence>
<feature type="region of interest" description="Disordered" evidence="7">
    <location>
        <begin position="164"/>
        <end position="192"/>
    </location>
</feature>
<proteinExistence type="predicted"/>
<feature type="region of interest" description="Disordered" evidence="7">
    <location>
        <begin position="109"/>
        <end position="132"/>
    </location>
</feature>
<dbReference type="Proteomes" id="UP000264820">
    <property type="component" value="Unplaced"/>
</dbReference>
<comment type="subcellular location">
    <subcellularLocation>
        <location evidence="1">Nucleus</location>
    </subcellularLocation>
</comment>
<dbReference type="PANTHER" id="PTHR15592">
    <property type="entry name" value="MATRIN 3/NUCLEAR PROTEIN 220-RELATED"/>
    <property type="match status" value="1"/>
</dbReference>
<evidence type="ECO:0000259" key="8">
    <source>
        <dbReference type="PROSITE" id="PS50102"/>
    </source>
</evidence>
<evidence type="ECO:0000256" key="3">
    <source>
        <dbReference type="ARBA" id="ARBA00022771"/>
    </source>
</evidence>
<dbReference type="InterPro" id="IPR012677">
    <property type="entry name" value="Nucleotide-bd_a/b_plait_sf"/>
</dbReference>
<dbReference type="STRING" id="109280.ENSHCOP00000010594"/>
<dbReference type="PROSITE" id="PS50171">
    <property type="entry name" value="ZF_MATRIN"/>
    <property type="match status" value="1"/>
</dbReference>
<dbReference type="SMART" id="SM00360">
    <property type="entry name" value="RRM"/>
    <property type="match status" value="3"/>
</dbReference>
<feature type="compositionally biased region" description="Basic and acidic residues" evidence="7">
    <location>
        <begin position="874"/>
        <end position="915"/>
    </location>
</feature>
<dbReference type="SUPFAM" id="SSF54928">
    <property type="entry name" value="RNA-binding domain, RBD"/>
    <property type="match status" value="4"/>
</dbReference>
<dbReference type="GO" id="GO:0005634">
    <property type="term" value="C:nucleus"/>
    <property type="evidence" value="ECO:0007669"/>
    <property type="project" value="UniProtKB-SubCell"/>
</dbReference>
<name>A0A3Q3DF79_HIPCM</name>
<dbReference type="GO" id="GO:0003723">
    <property type="term" value="F:RNA binding"/>
    <property type="evidence" value="ECO:0007669"/>
    <property type="project" value="UniProtKB-UniRule"/>
</dbReference>
<dbReference type="PROSITE" id="PS50102">
    <property type="entry name" value="RRM"/>
    <property type="match status" value="2"/>
</dbReference>
<feature type="compositionally biased region" description="Basic and acidic residues" evidence="7">
    <location>
        <begin position="932"/>
        <end position="982"/>
    </location>
</feature>
<dbReference type="Ensembl" id="ENSHCOT00000026250.1">
    <property type="protein sequence ID" value="ENSHCOP00000010594.1"/>
    <property type="gene ID" value="ENSHCOG00000013223.1"/>
</dbReference>
<keyword evidence="3" id="KW-0863">Zinc-finger</keyword>
<evidence type="ECO:0000256" key="5">
    <source>
        <dbReference type="ARBA" id="ARBA00023242"/>
    </source>
</evidence>
<evidence type="ECO:0000256" key="2">
    <source>
        <dbReference type="ARBA" id="ARBA00022723"/>
    </source>
</evidence>
<evidence type="ECO:0000256" key="4">
    <source>
        <dbReference type="ARBA" id="ARBA00022833"/>
    </source>
</evidence>
<feature type="compositionally biased region" description="Acidic residues" evidence="7">
    <location>
        <begin position="864"/>
        <end position="873"/>
    </location>
</feature>
<feature type="region of interest" description="Disordered" evidence="7">
    <location>
        <begin position="28"/>
        <end position="66"/>
    </location>
</feature>
<keyword evidence="4" id="KW-0862">Zinc</keyword>
<feature type="compositionally biased region" description="Basic and acidic residues" evidence="7">
    <location>
        <begin position="1044"/>
        <end position="1059"/>
    </location>
</feature>
<dbReference type="GeneTree" id="ENSGT00940000153322"/>
<reference evidence="10" key="1">
    <citation type="submission" date="2025-08" db="UniProtKB">
        <authorList>
            <consortium name="Ensembl"/>
        </authorList>
    </citation>
    <scope>IDENTIFICATION</scope>
</reference>
<keyword evidence="11" id="KW-1185">Reference proteome</keyword>
<feature type="compositionally biased region" description="Basic residues" evidence="7">
    <location>
        <begin position="1060"/>
        <end position="1070"/>
    </location>
</feature>
<keyword evidence="2" id="KW-0479">Metal-binding</keyword>
<dbReference type="AlphaFoldDB" id="A0A3Q3DF79"/>
<keyword evidence="5" id="KW-0539">Nucleus</keyword>
<feature type="compositionally biased region" description="Acidic residues" evidence="7">
    <location>
        <begin position="916"/>
        <end position="931"/>
    </location>
</feature>
<dbReference type="InterPro" id="IPR003604">
    <property type="entry name" value="Matrin/U1-like-C_Znf_C2H2"/>
</dbReference>
<keyword evidence="6" id="KW-0694">RNA-binding</keyword>
<protein>
    <submittedName>
        <fullName evidence="10">Matrin-3-like</fullName>
    </submittedName>
</protein>
<dbReference type="GO" id="GO:0008270">
    <property type="term" value="F:zinc ion binding"/>
    <property type="evidence" value="ECO:0007669"/>
    <property type="project" value="UniProtKB-KW"/>
</dbReference>
<accession>A0A3Q3DF79</accession>
<dbReference type="CDD" id="cd12436">
    <property type="entry name" value="RRM1_2_MATR3_like"/>
    <property type="match status" value="1"/>
</dbReference>
<feature type="domain" description="Matrin-type" evidence="9">
    <location>
        <begin position="1020"/>
        <end position="1051"/>
    </location>
</feature>
<organism evidence="10 11">
    <name type="scientific">Hippocampus comes</name>
    <name type="common">Tiger tail seahorse</name>
    <dbReference type="NCBI Taxonomy" id="109280"/>
    <lineage>
        <taxon>Eukaryota</taxon>
        <taxon>Metazoa</taxon>
        <taxon>Chordata</taxon>
        <taxon>Craniata</taxon>
        <taxon>Vertebrata</taxon>
        <taxon>Euteleostomi</taxon>
        <taxon>Actinopterygii</taxon>
        <taxon>Neopterygii</taxon>
        <taxon>Teleostei</taxon>
        <taxon>Neoteleostei</taxon>
        <taxon>Acanthomorphata</taxon>
        <taxon>Syngnathiaria</taxon>
        <taxon>Syngnathiformes</taxon>
        <taxon>Syngnathoidei</taxon>
        <taxon>Syngnathidae</taxon>
        <taxon>Hippocampus</taxon>
    </lineage>
</organism>
<dbReference type="Gene3D" id="3.30.70.330">
    <property type="match status" value="4"/>
</dbReference>
<evidence type="ECO:0000313" key="11">
    <source>
        <dbReference type="Proteomes" id="UP000264820"/>
    </source>
</evidence>
<feature type="region of interest" description="Disordered" evidence="7">
    <location>
        <begin position="1036"/>
        <end position="1070"/>
    </location>
</feature>
<sequence>MEGPPKGFAAGRGHLAAAAAALESLSFGMNEQRPVRPMGGGGGGREGEGADDQESGSHVPRGGGHLGGTMKLFASLGLSPSDLDVLAQIPEEDISVETLPQILLQLKNRKAGRGPSSGWDDGGRMGGGASFSQASGSSDFGFASAGRAAAADLNFGGGRERSYGELSHRDSYGGPQGASLSQAAFSQRRKGSPSLGKVQDFLGAAPPRFPHVCSLCDFDVHSNLEWTQHTNGLRHAENRRVLVSMYPEWDIGGVPGRSGIMESTNLSAGLLGPAPAPRMPSGWGSGPGLGLGMSRQNHSEPNVLRSRVVVVKYDRKPLSVKTLFSFAEPFGRLQEHLVLKTKAFLEMETHEEAMDMVNYYQQNPATLYGKSITFYLSRRLIVIQKEERASDRASWDGPRRSSQVVFFSNLPREEDKKKELLTVAARFGDVEKHLFLTDQAFIQLGRPEDAEMMVKYHTLNPLTIKGRAVRLNICTKYKTLNINRRQKEAGGGSGRTAAAKKRSSRSRSPSGSRDGEGGAKSASEGEAADDDDEGVAGVQEGEEGRSATGADKDDEPSEPPGGGQDGAQNEARHDHGDGGDKGGDAKDGGADAGGAGRRGAEERPTQAASAVEQATGEGDDFLENMEDFVTLDELPEEDEKEAATDEGASDGTDTSRKGGLRVVNVLGFRRGYKFLDELLGLATPFGKVVKHLVLDWRPEAFLQFATEEEARAMVKFYNGNVTPSVCGRPVRVNHSLTYPTIQCGASRVVYVGQLPNGTFEDEDVLKLAEPFGKVKKYFLNPIKRECFLEMEKAEAADQMAQAYKTNQAKLKGRRLLIYVSRKYTQLKYGHSCPSTTKRGPSSSSPKSSKPSEEPPAKKMKENEEHPEETEEPKEEVKRQEEEEQPKAVKQEEEQPKSAKEEEEEQPRPQQEKAIKEEDDDDDDNEEEEENKPEEKLEDKQKKPEDGEERMEPREEEGKPSLDVKMEADSPEKIPDVPDRQPTEEEPSADRSPAPPAAASLPLPPFEPDRAIGVEHIKMGYYCRVCLLFYSNEDTAKKTHCSSRTHYDKLQKHLEKEGSRGGKKRADKTSA</sequence>